<dbReference type="AlphaFoldDB" id="A0A1W1ZKP0"/>
<gene>
    <name evidence="8" type="ORF">SAMN02745168_1202</name>
</gene>
<keyword evidence="9" id="KW-1185">Reference proteome</keyword>
<dbReference type="PROSITE" id="PS00166">
    <property type="entry name" value="ENOYL_COA_HYDRATASE"/>
    <property type="match status" value="1"/>
</dbReference>
<evidence type="ECO:0000256" key="5">
    <source>
        <dbReference type="ARBA" id="ARBA00050624"/>
    </source>
</evidence>
<dbReference type="OrthoDB" id="9775794at2"/>
<dbReference type="InterPro" id="IPR001753">
    <property type="entry name" value="Enoyl-CoA_hydra/iso"/>
</dbReference>
<evidence type="ECO:0000256" key="3">
    <source>
        <dbReference type="ARBA" id="ARBA00011881"/>
    </source>
</evidence>
<dbReference type="CDD" id="cd06558">
    <property type="entry name" value="crotonase-like"/>
    <property type="match status" value="1"/>
</dbReference>
<dbReference type="Proteomes" id="UP000192790">
    <property type="component" value="Unassembled WGS sequence"/>
</dbReference>
<dbReference type="PANTHER" id="PTHR11941">
    <property type="entry name" value="ENOYL-COA HYDRATASE-RELATED"/>
    <property type="match status" value="1"/>
</dbReference>
<dbReference type="InterPro" id="IPR029045">
    <property type="entry name" value="ClpP/crotonase-like_dom_sf"/>
</dbReference>
<dbReference type="Pfam" id="PF00378">
    <property type="entry name" value="ECH_1"/>
    <property type="match status" value="1"/>
</dbReference>
<keyword evidence="4" id="KW-0456">Lyase</keyword>
<accession>A0A1W1ZKP0</accession>
<dbReference type="FunFam" id="3.90.226.10:FF:000009">
    <property type="entry name" value="Carnitinyl-CoA dehydratase"/>
    <property type="match status" value="1"/>
</dbReference>
<dbReference type="EC" id="4.2.1.150" evidence="6"/>
<evidence type="ECO:0000256" key="4">
    <source>
        <dbReference type="ARBA" id="ARBA00023239"/>
    </source>
</evidence>
<organism evidence="8 9">
    <name type="scientific">Papillibacter cinnamivorans DSM 12816</name>
    <dbReference type="NCBI Taxonomy" id="1122930"/>
    <lineage>
        <taxon>Bacteria</taxon>
        <taxon>Bacillati</taxon>
        <taxon>Bacillota</taxon>
        <taxon>Clostridia</taxon>
        <taxon>Eubacteriales</taxon>
        <taxon>Oscillospiraceae</taxon>
        <taxon>Papillibacter</taxon>
    </lineage>
</organism>
<proteinExistence type="inferred from homology"/>
<dbReference type="Gene3D" id="1.10.12.10">
    <property type="entry name" value="Lyase 2-enoyl-coa Hydratase, Chain A, domain 2"/>
    <property type="match status" value="1"/>
</dbReference>
<dbReference type="STRING" id="1122930.SAMN02745168_1202"/>
<evidence type="ECO:0000256" key="7">
    <source>
        <dbReference type="RuleBase" id="RU003707"/>
    </source>
</evidence>
<evidence type="ECO:0000256" key="2">
    <source>
        <dbReference type="ARBA" id="ARBA00005254"/>
    </source>
</evidence>
<comment type="similarity">
    <text evidence="2 7">Belongs to the enoyl-CoA hydratase/isomerase family.</text>
</comment>
<dbReference type="GO" id="GO:0018812">
    <property type="term" value="F:3-hydroxyacyl-CoA dehydratase activity"/>
    <property type="evidence" value="ECO:0007669"/>
    <property type="project" value="UniProtKB-EC"/>
</dbReference>
<dbReference type="Gene3D" id="3.90.226.10">
    <property type="entry name" value="2-enoyl-CoA Hydratase, Chain A, domain 1"/>
    <property type="match status" value="1"/>
</dbReference>
<evidence type="ECO:0000313" key="9">
    <source>
        <dbReference type="Proteomes" id="UP000192790"/>
    </source>
</evidence>
<evidence type="ECO:0000313" key="8">
    <source>
        <dbReference type="EMBL" id="SMC49019.1"/>
    </source>
</evidence>
<comment type="catalytic activity">
    <reaction evidence="5">
        <text>a short-chain (3S)-3-hydroxyacyl-CoA = a short-chain (2E)-enoyl-CoA + H2O</text>
        <dbReference type="Rhea" id="RHEA:52664"/>
        <dbReference type="ChEBI" id="CHEBI:15377"/>
        <dbReference type="ChEBI" id="CHEBI:87488"/>
        <dbReference type="ChEBI" id="CHEBI:136760"/>
        <dbReference type="EC" id="4.2.1.150"/>
    </reaction>
</comment>
<protein>
    <recommendedName>
        <fullName evidence="6">short-chain-enoyl-CoA hydratase</fullName>
        <ecNumber evidence="6">4.2.1.150</ecNumber>
    </recommendedName>
</protein>
<dbReference type="FunFam" id="1.10.12.10:FF:000001">
    <property type="entry name" value="Probable enoyl-CoA hydratase, mitochondrial"/>
    <property type="match status" value="1"/>
</dbReference>
<dbReference type="InterPro" id="IPR014748">
    <property type="entry name" value="Enoyl-CoA_hydra_C"/>
</dbReference>
<dbReference type="PANTHER" id="PTHR11941:SF54">
    <property type="entry name" value="ENOYL-COA HYDRATASE, MITOCHONDRIAL"/>
    <property type="match status" value="1"/>
</dbReference>
<dbReference type="SUPFAM" id="SSF52096">
    <property type="entry name" value="ClpP/crotonase"/>
    <property type="match status" value="1"/>
</dbReference>
<name>A0A1W1ZKP0_9FIRM</name>
<evidence type="ECO:0000256" key="6">
    <source>
        <dbReference type="ARBA" id="ARBA00067035"/>
    </source>
</evidence>
<comment type="subunit">
    <text evidence="3">Homotetramer.</text>
</comment>
<dbReference type="RefSeq" id="WP_084233824.1">
    <property type="nucleotide sequence ID" value="NZ_FWXW01000002.1"/>
</dbReference>
<sequence>MFVKLEKQGNIGILTLNRPEALNTISPEVTRDLDAAISALETDETIYAVILTGAGRAFAAGGDLSSMKDWTVLEAREFSFEANRVFSRLESLPQPVIAAVNGVALGGGCELAMSCDIRIASDKAKLGQPEVNFGITPAAGGTQRLQRIVGMPKAMELIWTGTVLDAGEALAIGLVNRVVPHEELMEAALGLARTIASKPQVPVRLDKTVIRRGAQCDLQSGIELEISALALCYSSEDQKNAMGAFLEKRKPEPFKNK</sequence>
<dbReference type="EMBL" id="FWXW01000002">
    <property type="protein sequence ID" value="SMC49019.1"/>
    <property type="molecule type" value="Genomic_DNA"/>
</dbReference>
<dbReference type="GO" id="GO:0006635">
    <property type="term" value="P:fatty acid beta-oxidation"/>
    <property type="evidence" value="ECO:0007669"/>
    <property type="project" value="TreeGrafter"/>
</dbReference>
<evidence type="ECO:0000256" key="1">
    <source>
        <dbReference type="ARBA" id="ARBA00005086"/>
    </source>
</evidence>
<reference evidence="8 9" key="1">
    <citation type="submission" date="2017-04" db="EMBL/GenBank/DDBJ databases">
        <authorList>
            <person name="Afonso C.L."/>
            <person name="Miller P.J."/>
            <person name="Scott M.A."/>
            <person name="Spackman E."/>
            <person name="Goraichik I."/>
            <person name="Dimitrov K.M."/>
            <person name="Suarez D.L."/>
            <person name="Swayne D.E."/>
        </authorList>
    </citation>
    <scope>NUCLEOTIDE SEQUENCE [LARGE SCALE GENOMIC DNA]</scope>
    <source>
        <strain evidence="8 9">DSM 12816</strain>
    </source>
</reference>
<comment type="pathway">
    <text evidence="1">Lipid metabolism; butanoate metabolism.</text>
</comment>
<dbReference type="InterPro" id="IPR018376">
    <property type="entry name" value="Enoyl-CoA_hyd/isom_CS"/>
</dbReference>